<dbReference type="EMBL" id="ASHM01141136">
    <property type="protein sequence ID" value="PNX61302.1"/>
    <property type="molecule type" value="Genomic_DNA"/>
</dbReference>
<reference evidence="4 5" key="2">
    <citation type="journal article" date="2017" name="Front. Plant Sci.">
        <title>Gene Classification and Mining of Molecular Markers Useful in Red Clover (Trifolium pratense) Breeding.</title>
        <authorList>
            <person name="Istvanek J."/>
            <person name="Dluhosova J."/>
            <person name="Dluhos P."/>
            <person name="Patkova L."/>
            <person name="Nedelnik J."/>
            <person name="Repkova J."/>
        </authorList>
    </citation>
    <scope>NUCLEOTIDE SEQUENCE [LARGE SCALE GENOMIC DNA]</scope>
    <source>
        <strain evidence="5">cv. Tatra</strain>
        <tissue evidence="4">Young leaves</tissue>
    </source>
</reference>
<dbReference type="GO" id="GO:0003676">
    <property type="term" value="F:nucleic acid binding"/>
    <property type="evidence" value="ECO:0007669"/>
    <property type="project" value="InterPro"/>
</dbReference>
<dbReference type="AlphaFoldDB" id="A0A2K3K4W2"/>
<dbReference type="InterPro" id="IPR036875">
    <property type="entry name" value="Znf_CCHC_sf"/>
</dbReference>
<feature type="domain" description="CCHC-type" evidence="3">
    <location>
        <begin position="69"/>
        <end position="83"/>
    </location>
</feature>
<dbReference type="SUPFAM" id="SSF57756">
    <property type="entry name" value="Retrovirus zinc finger-like domains"/>
    <property type="match status" value="1"/>
</dbReference>
<dbReference type="GO" id="GO:0008270">
    <property type="term" value="F:zinc ion binding"/>
    <property type="evidence" value="ECO:0007669"/>
    <property type="project" value="UniProtKB-KW"/>
</dbReference>
<dbReference type="Pfam" id="PF00098">
    <property type="entry name" value="zf-CCHC"/>
    <property type="match status" value="1"/>
</dbReference>
<organism evidence="4 5">
    <name type="scientific">Trifolium pratense</name>
    <name type="common">Red clover</name>
    <dbReference type="NCBI Taxonomy" id="57577"/>
    <lineage>
        <taxon>Eukaryota</taxon>
        <taxon>Viridiplantae</taxon>
        <taxon>Streptophyta</taxon>
        <taxon>Embryophyta</taxon>
        <taxon>Tracheophyta</taxon>
        <taxon>Spermatophyta</taxon>
        <taxon>Magnoliopsida</taxon>
        <taxon>eudicotyledons</taxon>
        <taxon>Gunneridae</taxon>
        <taxon>Pentapetalae</taxon>
        <taxon>rosids</taxon>
        <taxon>fabids</taxon>
        <taxon>Fabales</taxon>
        <taxon>Fabaceae</taxon>
        <taxon>Papilionoideae</taxon>
        <taxon>50 kb inversion clade</taxon>
        <taxon>NPAAA clade</taxon>
        <taxon>Hologalegina</taxon>
        <taxon>IRL clade</taxon>
        <taxon>Trifolieae</taxon>
        <taxon>Trifolium</taxon>
    </lineage>
</organism>
<dbReference type="Proteomes" id="UP000236291">
    <property type="component" value="Unassembled WGS sequence"/>
</dbReference>
<accession>A0A2K3K4W2</accession>
<dbReference type="PROSITE" id="PS50158">
    <property type="entry name" value="ZF_CCHC"/>
    <property type="match status" value="1"/>
</dbReference>
<evidence type="ECO:0000313" key="5">
    <source>
        <dbReference type="Proteomes" id="UP000236291"/>
    </source>
</evidence>
<sequence>EESNDVTTMSLDALQSSLIVHEQKMKSKKVVNHDEQAALTISGAGRGRGRNSSSRWRSRGRISKETVECFKCHQLGHYKNECPTWEEAKYGEADYEEEFLLMTGKDCEEFETERWYLDWGVAEEE</sequence>
<protein>
    <submittedName>
        <fullName evidence="4">(+)-delta-cadinene synthase isozyme a</fullName>
    </submittedName>
</protein>
<name>A0A2K3K4W2_TRIPR</name>
<proteinExistence type="predicted"/>
<dbReference type="SMART" id="SM00343">
    <property type="entry name" value="ZnF_C2HC"/>
    <property type="match status" value="1"/>
</dbReference>
<evidence type="ECO:0000259" key="3">
    <source>
        <dbReference type="PROSITE" id="PS50158"/>
    </source>
</evidence>
<evidence type="ECO:0000313" key="4">
    <source>
        <dbReference type="EMBL" id="PNX61302.1"/>
    </source>
</evidence>
<keyword evidence="1" id="KW-0479">Metal-binding</keyword>
<evidence type="ECO:0000256" key="2">
    <source>
        <dbReference type="SAM" id="MobiDB-lite"/>
    </source>
</evidence>
<feature type="region of interest" description="Disordered" evidence="2">
    <location>
        <begin position="38"/>
        <end position="60"/>
    </location>
</feature>
<gene>
    <name evidence="4" type="ORF">L195_g060602</name>
</gene>
<dbReference type="Gene3D" id="4.10.60.10">
    <property type="entry name" value="Zinc finger, CCHC-type"/>
    <property type="match status" value="1"/>
</dbReference>
<reference evidence="4 5" key="1">
    <citation type="journal article" date="2014" name="Am. J. Bot.">
        <title>Genome assembly and annotation for red clover (Trifolium pratense; Fabaceae).</title>
        <authorList>
            <person name="Istvanek J."/>
            <person name="Jaros M."/>
            <person name="Krenek A."/>
            <person name="Repkova J."/>
        </authorList>
    </citation>
    <scope>NUCLEOTIDE SEQUENCE [LARGE SCALE GENOMIC DNA]</scope>
    <source>
        <strain evidence="5">cv. Tatra</strain>
        <tissue evidence="4">Young leaves</tissue>
    </source>
</reference>
<evidence type="ECO:0000256" key="1">
    <source>
        <dbReference type="PROSITE-ProRule" id="PRU00047"/>
    </source>
</evidence>
<keyword evidence="1" id="KW-0862">Zinc</keyword>
<keyword evidence="1" id="KW-0863">Zinc-finger</keyword>
<comment type="caution">
    <text evidence="4">The sequence shown here is derived from an EMBL/GenBank/DDBJ whole genome shotgun (WGS) entry which is preliminary data.</text>
</comment>
<dbReference type="InterPro" id="IPR001878">
    <property type="entry name" value="Znf_CCHC"/>
</dbReference>
<feature type="non-terminal residue" evidence="4">
    <location>
        <position position="1"/>
    </location>
</feature>